<dbReference type="AlphaFoldDB" id="A0A1G2D7G0"/>
<protein>
    <submittedName>
        <fullName evidence="2">Uncharacterized protein</fullName>
    </submittedName>
</protein>
<dbReference type="STRING" id="1798661.A3D65_06960"/>
<keyword evidence="1" id="KW-1133">Transmembrane helix</keyword>
<proteinExistence type="predicted"/>
<sequence>MLASSLSQLSFHIPVTPQLLLIILALLIAAWGVYTLIIRYHWKHYSTRKAEMFTMSFFYFTGSFIIIGFMCLFAFLYFTSTI</sequence>
<evidence type="ECO:0000256" key="1">
    <source>
        <dbReference type="SAM" id="Phobius"/>
    </source>
</evidence>
<gene>
    <name evidence="2" type="ORF">A3D65_06960</name>
</gene>
<name>A0A1G2D7G0_9BACT</name>
<dbReference type="Proteomes" id="UP000177996">
    <property type="component" value="Unassembled WGS sequence"/>
</dbReference>
<accession>A0A1G2D7G0</accession>
<keyword evidence="1" id="KW-0812">Transmembrane</keyword>
<reference evidence="2 3" key="1">
    <citation type="journal article" date="2016" name="Nat. Commun.">
        <title>Thousands of microbial genomes shed light on interconnected biogeochemical processes in an aquifer system.</title>
        <authorList>
            <person name="Anantharaman K."/>
            <person name="Brown C.T."/>
            <person name="Hug L.A."/>
            <person name="Sharon I."/>
            <person name="Castelle C.J."/>
            <person name="Probst A.J."/>
            <person name="Thomas B.C."/>
            <person name="Singh A."/>
            <person name="Wilkins M.J."/>
            <person name="Karaoz U."/>
            <person name="Brodie E.L."/>
            <person name="Williams K.H."/>
            <person name="Hubbard S.S."/>
            <person name="Banfield J.F."/>
        </authorList>
    </citation>
    <scope>NUCLEOTIDE SEQUENCE [LARGE SCALE GENOMIC DNA]</scope>
</reference>
<comment type="caution">
    <text evidence="2">The sequence shown here is derived from an EMBL/GenBank/DDBJ whole genome shotgun (WGS) entry which is preliminary data.</text>
</comment>
<feature type="transmembrane region" description="Helical" evidence="1">
    <location>
        <begin position="57"/>
        <end position="78"/>
    </location>
</feature>
<evidence type="ECO:0000313" key="3">
    <source>
        <dbReference type="Proteomes" id="UP000177996"/>
    </source>
</evidence>
<feature type="transmembrane region" description="Helical" evidence="1">
    <location>
        <begin position="20"/>
        <end position="37"/>
    </location>
</feature>
<organism evidence="2 3">
    <name type="scientific">Candidatus Lloydbacteria bacterium RIFCSPHIGHO2_02_FULL_50_13</name>
    <dbReference type="NCBI Taxonomy" id="1798661"/>
    <lineage>
        <taxon>Bacteria</taxon>
        <taxon>Candidatus Lloydiibacteriota</taxon>
    </lineage>
</organism>
<evidence type="ECO:0000313" key="2">
    <source>
        <dbReference type="EMBL" id="OGZ09584.1"/>
    </source>
</evidence>
<keyword evidence="1" id="KW-0472">Membrane</keyword>
<dbReference type="EMBL" id="MHLL01000018">
    <property type="protein sequence ID" value="OGZ09584.1"/>
    <property type="molecule type" value="Genomic_DNA"/>
</dbReference>